<sequence>MTLARAGILLCLAGMSGCATVPANSGQVSFVGYAEAVFRHQNEVSSRLMMLSEAEQLPETEEFDHAQEAMDNACHYLNEYAERENSHEIIGWHFKAKVQDSVQACDQAVQHMEALLNTVPKQP</sequence>
<name>A0A975MQL5_9GAMM</name>
<dbReference type="RefSeq" id="WP_215584287.1">
    <property type="nucleotide sequence ID" value="NZ_CP073754.1"/>
</dbReference>
<proteinExistence type="predicted"/>
<dbReference type="Proteomes" id="UP000676649">
    <property type="component" value="Chromosome"/>
</dbReference>
<evidence type="ECO:0000313" key="2">
    <source>
        <dbReference type="EMBL" id="QWF72115.1"/>
    </source>
</evidence>
<keyword evidence="1" id="KW-0732">Signal</keyword>
<organism evidence="2 3">
    <name type="scientific">Methylomonas paludis</name>
    <dbReference type="NCBI Taxonomy" id="1173101"/>
    <lineage>
        <taxon>Bacteria</taxon>
        <taxon>Pseudomonadati</taxon>
        <taxon>Pseudomonadota</taxon>
        <taxon>Gammaproteobacteria</taxon>
        <taxon>Methylococcales</taxon>
        <taxon>Methylococcaceae</taxon>
        <taxon>Methylomonas</taxon>
    </lineage>
</organism>
<evidence type="ECO:0000256" key="1">
    <source>
        <dbReference type="SAM" id="SignalP"/>
    </source>
</evidence>
<dbReference type="EMBL" id="CP073754">
    <property type="protein sequence ID" value="QWF72115.1"/>
    <property type="molecule type" value="Genomic_DNA"/>
</dbReference>
<evidence type="ECO:0000313" key="3">
    <source>
        <dbReference type="Proteomes" id="UP000676649"/>
    </source>
</evidence>
<feature type="chain" id="PRO_5037239452" description="Lipoprotein" evidence="1">
    <location>
        <begin position="20"/>
        <end position="123"/>
    </location>
</feature>
<dbReference type="AlphaFoldDB" id="A0A975MQL5"/>
<gene>
    <name evidence="2" type="ORF">KEF85_06615</name>
</gene>
<keyword evidence="3" id="KW-1185">Reference proteome</keyword>
<reference evidence="2" key="1">
    <citation type="submission" date="2021-04" db="EMBL/GenBank/DDBJ databases">
        <title>Draft genome sequence data of methanotrophic Methylovulum sp. strain S1L and Methylomonas sp. strain S2AM isolated from boreal lake water columns.</title>
        <authorList>
            <person name="Rissanen A.J."/>
            <person name="Mangayil R."/>
            <person name="Svenning M.M."/>
            <person name="Khanongnuch R."/>
        </authorList>
    </citation>
    <scope>NUCLEOTIDE SEQUENCE</scope>
    <source>
        <strain evidence="2">S2AM</strain>
    </source>
</reference>
<dbReference type="KEGG" id="mpad:KEF85_06615"/>
<feature type="signal peptide" evidence="1">
    <location>
        <begin position="1"/>
        <end position="19"/>
    </location>
</feature>
<evidence type="ECO:0008006" key="4">
    <source>
        <dbReference type="Google" id="ProtNLM"/>
    </source>
</evidence>
<protein>
    <recommendedName>
        <fullName evidence="4">Lipoprotein</fullName>
    </recommendedName>
</protein>
<accession>A0A975MQL5</accession>
<dbReference type="PROSITE" id="PS51257">
    <property type="entry name" value="PROKAR_LIPOPROTEIN"/>
    <property type="match status" value="1"/>
</dbReference>